<evidence type="ECO:0000313" key="3">
    <source>
        <dbReference type="Proteomes" id="UP001500740"/>
    </source>
</evidence>
<accession>A0ABN0ZMV0</accession>
<feature type="domain" description="DUF1659" evidence="1">
    <location>
        <begin position="2"/>
        <end position="70"/>
    </location>
</feature>
<evidence type="ECO:0000259" key="1">
    <source>
        <dbReference type="Pfam" id="PF07872"/>
    </source>
</evidence>
<dbReference type="InterPro" id="IPR012454">
    <property type="entry name" value="DUF1659"/>
</dbReference>
<gene>
    <name evidence="2" type="ORF">GCM10008935_04810</name>
</gene>
<organism evidence="2 3">
    <name type="scientific">Alkalibacillus silvisoli</name>
    <dbReference type="NCBI Taxonomy" id="392823"/>
    <lineage>
        <taxon>Bacteria</taxon>
        <taxon>Bacillati</taxon>
        <taxon>Bacillota</taxon>
        <taxon>Bacilli</taxon>
        <taxon>Bacillales</taxon>
        <taxon>Bacillaceae</taxon>
        <taxon>Alkalibacillus</taxon>
    </lineage>
</organism>
<reference evidence="2 3" key="1">
    <citation type="journal article" date="2019" name="Int. J. Syst. Evol. Microbiol.">
        <title>The Global Catalogue of Microorganisms (GCM) 10K type strain sequencing project: providing services to taxonomists for standard genome sequencing and annotation.</title>
        <authorList>
            <consortium name="The Broad Institute Genomics Platform"/>
            <consortium name="The Broad Institute Genome Sequencing Center for Infectious Disease"/>
            <person name="Wu L."/>
            <person name="Ma J."/>
        </authorList>
    </citation>
    <scope>NUCLEOTIDE SEQUENCE [LARGE SCALE GENOMIC DNA]</scope>
    <source>
        <strain evidence="2 3">JCM 14193</strain>
    </source>
</reference>
<dbReference type="Proteomes" id="UP001500740">
    <property type="component" value="Unassembled WGS sequence"/>
</dbReference>
<name>A0ABN0ZMV0_9BACI</name>
<evidence type="ECO:0000313" key="2">
    <source>
        <dbReference type="EMBL" id="GAA0453164.1"/>
    </source>
</evidence>
<proteinExistence type="predicted"/>
<sequence>MTNAQKINSQLQLVFVTGIDDEGEEVLQRRSYNNVKPEAENEAVQAVAQVLSELRQDPLHEALRNDQLLLVGNQ</sequence>
<dbReference type="EMBL" id="BAAACZ010000005">
    <property type="protein sequence ID" value="GAA0453164.1"/>
    <property type="molecule type" value="Genomic_DNA"/>
</dbReference>
<dbReference type="RefSeq" id="WP_343781549.1">
    <property type="nucleotide sequence ID" value="NZ_BAAACZ010000005.1"/>
</dbReference>
<comment type="caution">
    <text evidence="2">The sequence shown here is derived from an EMBL/GenBank/DDBJ whole genome shotgun (WGS) entry which is preliminary data.</text>
</comment>
<protein>
    <recommendedName>
        <fullName evidence="1">DUF1659 domain-containing protein</fullName>
    </recommendedName>
</protein>
<keyword evidence="3" id="KW-1185">Reference proteome</keyword>
<dbReference type="Pfam" id="PF07872">
    <property type="entry name" value="DUF1659"/>
    <property type="match status" value="1"/>
</dbReference>